<organism evidence="2 3">
    <name type="scientific">Rubus argutus</name>
    <name type="common">Southern blackberry</name>
    <dbReference type="NCBI Taxonomy" id="59490"/>
    <lineage>
        <taxon>Eukaryota</taxon>
        <taxon>Viridiplantae</taxon>
        <taxon>Streptophyta</taxon>
        <taxon>Embryophyta</taxon>
        <taxon>Tracheophyta</taxon>
        <taxon>Spermatophyta</taxon>
        <taxon>Magnoliopsida</taxon>
        <taxon>eudicotyledons</taxon>
        <taxon>Gunneridae</taxon>
        <taxon>Pentapetalae</taxon>
        <taxon>rosids</taxon>
        <taxon>fabids</taxon>
        <taxon>Rosales</taxon>
        <taxon>Rosaceae</taxon>
        <taxon>Rosoideae</taxon>
        <taxon>Rosoideae incertae sedis</taxon>
        <taxon>Rubus</taxon>
    </lineage>
</organism>
<feature type="region of interest" description="Disordered" evidence="1">
    <location>
        <begin position="57"/>
        <end position="80"/>
    </location>
</feature>
<keyword evidence="3" id="KW-1185">Reference proteome</keyword>
<proteinExistence type="predicted"/>
<dbReference type="EMBL" id="JBEDUW010000221">
    <property type="protein sequence ID" value="KAK9903671.1"/>
    <property type="molecule type" value="Genomic_DNA"/>
</dbReference>
<reference evidence="2 3" key="1">
    <citation type="journal article" date="2023" name="G3 (Bethesda)">
        <title>A chromosome-length genome assembly and annotation of blackberry (Rubus argutus, cv. 'Hillquist').</title>
        <authorList>
            <person name="Bruna T."/>
            <person name="Aryal R."/>
            <person name="Dudchenko O."/>
            <person name="Sargent D.J."/>
            <person name="Mead D."/>
            <person name="Buti M."/>
            <person name="Cavallini A."/>
            <person name="Hytonen T."/>
            <person name="Andres J."/>
            <person name="Pham M."/>
            <person name="Weisz D."/>
            <person name="Mascagni F."/>
            <person name="Usai G."/>
            <person name="Natali L."/>
            <person name="Bassil N."/>
            <person name="Fernandez G.E."/>
            <person name="Lomsadze A."/>
            <person name="Armour M."/>
            <person name="Olukolu B."/>
            <person name="Poorten T."/>
            <person name="Britton C."/>
            <person name="Davik J."/>
            <person name="Ashrafi H."/>
            <person name="Aiden E.L."/>
            <person name="Borodovsky M."/>
            <person name="Worthington M."/>
        </authorList>
    </citation>
    <scope>NUCLEOTIDE SEQUENCE [LARGE SCALE GENOMIC DNA]</scope>
    <source>
        <strain evidence="2">PI 553951</strain>
    </source>
</reference>
<comment type="caution">
    <text evidence="2">The sequence shown here is derived from an EMBL/GenBank/DDBJ whole genome shotgun (WGS) entry which is preliminary data.</text>
</comment>
<evidence type="ECO:0000256" key="1">
    <source>
        <dbReference type="SAM" id="MobiDB-lite"/>
    </source>
</evidence>
<gene>
    <name evidence="2" type="ORF">M0R45_001093</name>
</gene>
<accession>A0AAW1VN86</accession>
<protein>
    <submittedName>
        <fullName evidence="2">Uncharacterized protein</fullName>
    </submittedName>
</protein>
<evidence type="ECO:0000313" key="2">
    <source>
        <dbReference type="EMBL" id="KAK9903671.1"/>
    </source>
</evidence>
<evidence type="ECO:0000313" key="3">
    <source>
        <dbReference type="Proteomes" id="UP001457282"/>
    </source>
</evidence>
<sequence length="80" mass="8831">MFDSNISLEVTLWSLRCNKSYMPCEVPSLTAFVDVTPEETEQKSPFENSLKDVTEIDSSKEAKNNVEGVHASMGSQSTGK</sequence>
<name>A0AAW1VN86_RUBAR</name>
<dbReference type="Proteomes" id="UP001457282">
    <property type="component" value="Unassembled WGS sequence"/>
</dbReference>
<dbReference type="AlphaFoldDB" id="A0AAW1VN86"/>